<proteinExistence type="predicted"/>
<reference evidence="1 2" key="1">
    <citation type="journal article" date="2016" name="Int. J. Syst. Evol. Microbiol.">
        <title>Descriptions of Anaerotaenia torta gen. nov., sp. nov. and Anaerocolumna cellulosilytica gen. nov., sp. nov. isolated from a methanogenic reactor of cattle waste.</title>
        <authorList>
            <person name="Uek A."/>
            <person name="Ohtaki Y."/>
            <person name="Kaku N."/>
            <person name="Ueki K."/>
        </authorList>
    </citation>
    <scope>NUCLEOTIDE SEQUENCE [LARGE SCALE GENOMIC DNA]</scope>
    <source>
        <strain evidence="1 2">SN021</strain>
    </source>
</reference>
<dbReference type="Proteomes" id="UP000515561">
    <property type="component" value="Chromosome"/>
</dbReference>
<protein>
    <submittedName>
        <fullName evidence="1">Uncharacterized protein</fullName>
    </submittedName>
</protein>
<organism evidence="1 2">
    <name type="scientific">Anaerocolumna cellulosilytica</name>
    <dbReference type="NCBI Taxonomy" id="433286"/>
    <lineage>
        <taxon>Bacteria</taxon>
        <taxon>Bacillati</taxon>
        <taxon>Bacillota</taxon>
        <taxon>Clostridia</taxon>
        <taxon>Lachnospirales</taxon>
        <taxon>Lachnospiraceae</taxon>
        <taxon>Anaerocolumna</taxon>
    </lineage>
</organism>
<sequence>MGDPTHTSKDVVEKGLGRESDDVIVGVTAEGLKRFIVHIVIKRMVHKPEIRWMGKVGT</sequence>
<evidence type="ECO:0000313" key="1">
    <source>
        <dbReference type="EMBL" id="BCJ94134.1"/>
    </source>
</evidence>
<dbReference type="KEGG" id="acel:acsn021_17030"/>
<dbReference type="AlphaFoldDB" id="A0A6S6QU26"/>
<accession>A0A6S6QU26</accession>
<evidence type="ECO:0000313" key="2">
    <source>
        <dbReference type="Proteomes" id="UP000515561"/>
    </source>
</evidence>
<keyword evidence="2" id="KW-1185">Reference proteome</keyword>
<gene>
    <name evidence="1" type="ORF">acsn021_17030</name>
</gene>
<dbReference type="EMBL" id="AP023367">
    <property type="protein sequence ID" value="BCJ94134.1"/>
    <property type="molecule type" value="Genomic_DNA"/>
</dbReference>
<name>A0A6S6QU26_9FIRM</name>